<keyword evidence="2" id="KW-1185">Reference proteome</keyword>
<dbReference type="RefSeq" id="WP_141237333.1">
    <property type="nucleotide sequence ID" value="NZ_BSNC01000005.1"/>
</dbReference>
<gene>
    <name evidence="1" type="ORF">GCM10007895_23520</name>
</gene>
<comment type="caution">
    <text evidence="1">The sequence shown here is derived from an EMBL/GenBank/DDBJ whole genome shotgun (WGS) entry which is preliminary data.</text>
</comment>
<accession>A0AA37VYH4</accession>
<dbReference type="AlphaFoldDB" id="A0AA37VYH4"/>
<evidence type="ECO:0000313" key="1">
    <source>
        <dbReference type="EMBL" id="GLP97046.1"/>
    </source>
</evidence>
<protein>
    <recommendedName>
        <fullName evidence="3">Lipoprotein</fullName>
    </recommendedName>
</protein>
<dbReference type="PROSITE" id="PS51257">
    <property type="entry name" value="PROKAR_LIPOPROTEIN"/>
    <property type="match status" value="1"/>
</dbReference>
<organism evidence="1 2">
    <name type="scientific">Paraferrimonas sedimenticola</name>
    <dbReference type="NCBI Taxonomy" id="375674"/>
    <lineage>
        <taxon>Bacteria</taxon>
        <taxon>Pseudomonadati</taxon>
        <taxon>Pseudomonadota</taxon>
        <taxon>Gammaproteobacteria</taxon>
        <taxon>Alteromonadales</taxon>
        <taxon>Ferrimonadaceae</taxon>
        <taxon>Paraferrimonas</taxon>
    </lineage>
</organism>
<sequence>MYKQLGMAVCLATLLAGCGSESEDSVESTPPPVMKLNGSDYSVSNPFVVTGSPFTVSWESTTRTELYISTTPEVTDNSLEVYGYNWGSYERECQIDESYVEIDCNLDGQLIGGRENITSLVKQIPTTLYLITQETTYVTDGTSLDEEVQSVSMPIQLN</sequence>
<dbReference type="Proteomes" id="UP001161422">
    <property type="component" value="Unassembled WGS sequence"/>
</dbReference>
<reference evidence="1" key="2">
    <citation type="submission" date="2023-01" db="EMBL/GenBank/DDBJ databases">
        <title>Draft genome sequence of Paraferrimonas sedimenticola strain NBRC 101628.</title>
        <authorList>
            <person name="Sun Q."/>
            <person name="Mori K."/>
        </authorList>
    </citation>
    <scope>NUCLEOTIDE SEQUENCE</scope>
    <source>
        <strain evidence="1">NBRC 101628</strain>
    </source>
</reference>
<reference evidence="1" key="1">
    <citation type="journal article" date="2014" name="Int. J. Syst. Evol. Microbiol.">
        <title>Complete genome sequence of Corynebacterium casei LMG S-19264T (=DSM 44701T), isolated from a smear-ripened cheese.</title>
        <authorList>
            <consortium name="US DOE Joint Genome Institute (JGI-PGF)"/>
            <person name="Walter F."/>
            <person name="Albersmeier A."/>
            <person name="Kalinowski J."/>
            <person name="Ruckert C."/>
        </authorList>
    </citation>
    <scope>NUCLEOTIDE SEQUENCE</scope>
    <source>
        <strain evidence="1">NBRC 101628</strain>
    </source>
</reference>
<evidence type="ECO:0008006" key="3">
    <source>
        <dbReference type="Google" id="ProtNLM"/>
    </source>
</evidence>
<proteinExistence type="predicted"/>
<evidence type="ECO:0000313" key="2">
    <source>
        <dbReference type="Proteomes" id="UP001161422"/>
    </source>
</evidence>
<dbReference type="EMBL" id="BSNC01000005">
    <property type="protein sequence ID" value="GLP97046.1"/>
    <property type="molecule type" value="Genomic_DNA"/>
</dbReference>
<name>A0AA37VYH4_9GAMM</name>